<protein>
    <submittedName>
        <fullName evidence="1">Uncharacterized protein</fullName>
    </submittedName>
</protein>
<reference evidence="2" key="1">
    <citation type="journal article" date="2019" name="Int. J. Syst. Evol. Microbiol.">
        <title>The Global Catalogue of Microorganisms (GCM) 10K type strain sequencing project: providing services to taxonomists for standard genome sequencing and annotation.</title>
        <authorList>
            <consortium name="The Broad Institute Genomics Platform"/>
            <consortium name="The Broad Institute Genome Sequencing Center for Infectious Disease"/>
            <person name="Wu L."/>
            <person name="Ma J."/>
        </authorList>
    </citation>
    <scope>NUCLEOTIDE SEQUENCE [LARGE SCALE GENOMIC DNA]</scope>
    <source>
        <strain evidence="2">JCM 18123</strain>
    </source>
</reference>
<dbReference type="EMBL" id="BAABIK010000003">
    <property type="protein sequence ID" value="GAA4931026.1"/>
    <property type="molecule type" value="Genomic_DNA"/>
</dbReference>
<gene>
    <name evidence="1" type="ORF">GCM10023224_08610</name>
</gene>
<evidence type="ECO:0000313" key="2">
    <source>
        <dbReference type="Proteomes" id="UP001499993"/>
    </source>
</evidence>
<proteinExistence type="predicted"/>
<evidence type="ECO:0000313" key="1">
    <source>
        <dbReference type="EMBL" id="GAA4931026.1"/>
    </source>
</evidence>
<comment type="caution">
    <text evidence="1">The sequence shown here is derived from an EMBL/GenBank/DDBJ whole genome shotgun (WGS) entry which is preliminary data.</text>
</comment>
<dbReference type="RefSeq" id="WP_425579357.1">
    <property type="nucleotide sequence ID" value="NZ_BAABIK010000003.1"/>
</dbReference>
<organism evidence="1 2">
    <name type="scientific">Streptomonospora halophila</name>
    <dbReference type="NCBI Taxonomy" id="427369"/>
    <lineage>
        <taxon>Bacteria</taxon>
        <taxon>Bacillati</taxon>
        <taxon>Actinomycetota</taxon>
        <taxon>Actinomycetes</taxon>
        <taxon>Streptosporangiales</taxon>
        <taxon>Nocardiopsidaceae</taxon>
        <taxon>Streptomonospora</taxon>
    </lineage>
</organism>
<name>A0ABP9G6Y8_9ACTN</name>
<keyword evidence="2" id="KW-1185">Reference proteome</keyword>
<dbReference type="Proteomes" id="UP001499993">
    <property type="component" value="Unassembled WGS sequence"/>
</dbReference>
<accession>A0ABP9G6Y8</accession>
<sequence>MSGVPLAPYPVSVPSNALPGALVAGAVRRRASAGTVAIPNIDRLSGEVAQALGGRDDGLRVQPVVGVAAAGFGLDESRPAQQPQVVADGRLPGAGVLVKWQVRICSVASSRTIRIRSGRTPLRLRSDTLFQ</sequence>